<name>A0ABN8MHD0_9CNID</name>
<protein>
    <recommendedName>
        <fullName evidence="3">DDE Tnp4 domain-containing protein</fullName>
    </recommendedName>
</protein>
<gene>
    <name evidence="1" type="ORF">PEVE_00032766</name>
</gene>
<comment type="caution">
    <text evidence="1">The sequence shown here is derived from an EMBL/GenBank/DDBJ whole genome shotgun (WGS) entry which is preliminary data.</text>
</comment>
<proteinExistence type="predicted"/>
<dbReference type="EMBL" id="CALNXI010000480">
    <property type="protein sequence ID" value="CAH3027935.1"/>
    <property type="molecule type" value="Genomic_DNA"/>
</dbReference>
<accession>A0ABN8MHD0</accession>
<evidence type="ECO:0000313" key="1">
    <source>
        <dbReference type="EMBL" id="CAH3027935.1"/>
    </source>
</evidence>
<dbReference type="Proteomes" id="UP001159427">
    <property type="component" value="Unassembled WGS sequence"/>
</dbReference>
<keyword evidence="2" id="KW-1185">Reference proteome</keyword>
<organism evidence="1 2">
    <name type="scientific">Porites evermanni</name>
    <dbReference type="NCBI Taxonomy" id="104178"/>
    <lineage>
        <taxon>Eukaryota</taxon>
        <taxon>Metazoa</taxon>
        <taxon>Cnidaria</taxon>
        <taxon>Anthozoa</taxon>
        <taxon>Hexacorallia</taxon>
        <taxon>Scleractinia</taxon>
        <taxon>Fungiina</taxon>
        <taxon>Poritidae</taxon>
        <taxon>Porites</taxon>
    </lineage>
</organism>
<evidence type="ECO:0000313" key="2">
    <source>
        <dbReference type="Proteomes" id="UP001159427"/>
    </source>
</evidence>
<evidence type="ECO:0008006" key="3">
    <source>
        <dbReference type="Google" id="ProtNLM"/>
    </source>
</evidence>
<sequence length="68" mass="7873">MLPYVLVGDDIFPLKIWLMKPSPGKSQTEIQAIYNYRLSRCRCIACVSLHNYLRLTDNGHYVPKGFID</sequence>
<reference evidence="1 2" key="1">
    <citation type="submission" date="2022-05" db="EMBL/GenBank/DDBJ databases">
        <authorList>
            <consortium name="Genoscope - CEA"/>
            <person name="William W."/>
        </authorList>
    </citation>
    <scope>NUCLEOTIDE SEQUENCE [LARGE SCALE GENOMIC DNA]</scope>
</reference>